<keyword evidence="1 3" id="KW-0807">Transducer</keyword>
<dbReference type="Pfam" id="PF00015">
    <property type="entry name" value="MCPsignal"/>
    <property type="match status" value="1"/>
</dbReference>
<dbReference type="EMBL" id="PDNU01000002">
    <property type="protein sequence ID" value="PHK96622.1"/>
    <property type="molecule type" value="Genomic_DNA"/>
</dbReference>
<feature type="transmembrane region" description="Helical" evidence="5">
    <location>
        <begin position="7"/>
        <end position="26"/>
    </location>
</feature>
<name>A0A2C6Y732_9PROT</name>
<evidence type="ECO:0000256" key="3">
    <source>
        <dbReference type="PROSITE-ProRule" id="PRU00284"/>
    </source>
</evidence>
<feature type="domain" description="Methyl-accepting transducer" evidence="6">
    <location>
        <begin position="300"/>
        <end position="525"/>
    </location>
</feature>
<evidence type="ECO:0000256" key="2">
    <source>
        <dbReference type="ARBA" id="ARBA00029447"/>
    </source>
</evidence>
<dbReference type="InterPro" id="IPR004089">
    <property type="entry name" value="MCPsignal_dom"/>
</dbReference>
<dbReference type="CDD" id="cd06225">
    <property type="entry name" value="HAMP"/>
    <property type="match status" value="1"/>
</dbReference>
<keyword evidence="5" id="KW-1133">Transmembrane helix</keyword>
<dbReference type="InterPro" id="IPR047347">
    <property type="entry name" value="YvaQ-like_sensor"/>
</dbReference>
<dbReference type="PROSITE" id="PS50885">
    <property type="entry name" value="HAMP"/>
    <property type="match status" value="1"/>
</dbReference>
<organism evidence="8 9">
    <name type="scientific">Teichococcus rhizosphaerae</name>
    <dbReference type="NCBI Taxonomy" id="1335062"/>
    <lineage>
        <taxon>Bacteria</taxon>
        <taxon>Pseudomonadati</taxon>
        <taxon>Pseudomonadota</taxon>
        <taxon>Alphaproteobacteria</taxon>
        <taxon>Acetobacterales</taxon>
        <taxon>Roseomonadaceae</taxon>
        <taxon>Roseomonas</taxon>
    </lineage>
</organism>
<dbReference type="Gene3D" id="1.10.287.950">
    <property type="entry name" value="Methyl-accepting chemotaxis protein"/>
    <property type="match status" value="1"/>
</dbReference>
<dbReference type="PRINTS" id="PR00260">
    <property type="entry name" value="CHEMTRNSDUCR"/>
</dbReference>
<evidence type="ECO:0000313" key="9">
    <source>
        <dbReference type="Proteomes" id="UP000223527"/>
    </source>
</evidence>
<accession>A0A2C6Y732</accession>
<dbReference type="PROSITE" id="PS50111">
    <property type="entry name" value="CHEMOTAXIS_TRANSDUC_2"/>
    <property type="match status" value="1"/>
</dbReference>
<feature type="region of interest" description="Disordered" evidence="4">
    <location>
        <begin position="303"/>
        <end position="338"/>
    </location>
</feature>
<dbReference type="InterPro" id="IPR024478">
    <property type="entry name" value="HlyB_4HB_MCP"/>
</dbReference>
<comment type="similarity">
    <text evidence="2">Belongs to the methyl-accepting chemotaxis (MCP) protein family.</text>
</comment>
<dbReference type="SMART" id="SM00304">
    <property type="entry name" value="HAMP"/>
    <property type="match status" value="1"/>
</dbReference>
<protein>
    <submittedName>
        <fullName evidence="8">Chemotaxis protein</fullName>
    </submittedName>
</protein>
<feature type="compositionally biased region" description="Polar residues" evidence="4">
    <location>
        <begin position="309"/>
        <end position="327"/>
    </location>
</feature>
<keyword evidence="5" id="KW-0812">Transmembrane</keyword>
<dbReference type="GO" id="GO:0016020">
    <property type="term" value="C:membrane"/>
    <property type="evidence" value="ECO:0007669"/>
    <property type="project" value="InterPro"/>
</dbReference>
<keyword evidence="5" id="KW-0472">Membrane</keyword>
<dbReference type="GO" id="GO:0007165">
    <property type="term" value="P:signal transduction"/>
    <property type="evidence" value="ECO:0007669"/>
    <property type="project" value="UniProtKB-KW"/>
</dbReference>
<dbReference type="Pfam" id="PF12729">
    <property type="entry name" value="4HB_MCP_1"/>
    <property type="match status" value="1"/>
</dbReference>
<reference evidence="8 9" key="1">
    <citation type="submission" date="2017-10" db="EMBL/GenBank/DDBJ databases">
        <authorList>
            <person name="Banno H."/>
            <person name="Chua N.-H."/>
        </authorList>
    </citation>
    <scope>NUCLEOTIDE SEQUENCE [LARGE SCALE GENOMIC DNA]</scope>
    <source>
        <strain evidence="8 9">YW11</strain>
    </source>
</reference>
<proteinExistence type="inferred from homology"/>
<dbReference type="InterPro" id="IPR004090">
    <property type="entry name" value="Chemotax_Me-accpt_rcpt"/>
</dbReference>
<evidence type="ECO:0000256" key="5">
    <source>
        <dbReference type="SAM" id="Phobius"/>
    </source>
</evidence>
<dbReference type="GO" id="GO:0006935">
    <property type="term" value="P:chemotaxis"/>
    <property type="evidence" value="ECO:0007669"/>
    <property type="project" value="InterPro"/>
</dbReference>
<sequence length="556" mass="58797">MSIRNRILATMAFIMICFVGLGGFALHRLASIQTEVEQLVGTWLPALDIISQAQQDALTMRQQTLRHATLSDETGMRELEGRLAETGARVERSFASYAQMADMPQEMALLETSRRDWSSYLALSRATLELSRAQRKAEVFAQLNGPNREAFDRFQEGLDKLGQFNKKGAEASGVSARGTVGSSTWAIAIGCGLGIVALALVGLSLIRGICAPVGRLTESMRRMTGGALDTQVADQERADEIGSMAKALEVFRAKVQDGERLAAEQARQDLQGRERSARLEALVARFGQDAGRALEALRGAAERMRGSSGEMTQAAQASAQLTDTLSHASEEASANAQTAAAATEELTASIGEITRQVSRSAEVSRRAVAETQRTEHTMRDLAGTANRIGDVVRLIADIAGQTNLLALNATIEAARAGEAGKGFAVVASEVKNLASQTAKATEEISQQVNAIQGATNLAVEAINSIAGVVAEIDQTAAAIAAAVEEQGAATQEIARNIAGSAEAAAAVSRETSVVRNAAEVSGRTAGVVQTTSAEMSETTGRLRVQVEQFLQEVRAA</sequence>
<dbReference type="InterPro" id="IPR003660">
    <property type="entry name" value="HAMP_dom"/>
</dbReference>
<evidence type="ECO:0000256" key="1">
    <source>
        <dbReference type="ARBA" id="ARBA00023224"/>
    </source>
</evidence>
<dbReference type="CDD" id="cd19411">
    <property type="entry name" value="MCP2201-like_sensor"/>
    <property type="match status" value="1"/>
</dbReference>
<keyword evidence="9" id="KW-1185">Reference proteome</keyword>
<feature type="domain" description="HAMP" evidence="7">
    <location>
        <begin position="207"/>
        <end position="260"/>
    </location>
</feature>
<dbReference type="SMART" id="SM00283">
    <property type="entry name" value="MA"/>
    <property type="match status" value="1"/>
</dbReference>
<dbReference type="SUPFAM" id="SSF58104">
    <property type="entry name" value="Methyl-accepting chemotaxis protein (MCP) signaling domain"/>
    <property type="match status" value="1"/>
</dbReference>
<dbReference type="PANTHER" id="PTHR32089:SF112">
    <property type="entry name" value="LYSOZYME-LIKE PROTEIN-RELATED"/>
    <property type="match status" value="1"/>
</dbReference>
<dbReference type="OrthoDB" id="7295762at2"/>
<dbReference type="GO" id="GO:0004888">
    <property type="term" value="F:transmembrane signaling receptor activity"/>
    <property type="evidence" value="ECO:0007669"/>
    <property type="project" value="InterPro"/>
</dbReference>
<dbReference type="RefSeq" id="WP_099093766.1">
    <property type="nucleotide sequence ID" value="NZ_PDNU01000002.1"/>
</dbReference>
<gene>
    <name evidence="8" type="ORF">CR162_01490</name>
</gene>
<dbReference type="Gene3D" id="1.10.8.500">
    <property type="entry name" value="HAMP domain in histidine kinase"/>
    <property type="match status" value="1"/>
</dbReference>
<dbReference type="Pfam" id="PF00672">
    <property type="entry name" value="HAMP"/>
    <property type="match status" value="1"/>
</dbReference>
<comment type="caution">
    <text evidence="8">The sequence shown here is derived from an EMBL/GenBank/DDBJ whole genome shotgun (WGS) entry which is preliminary data.</text>
</comment>
<dbReference type="AlphaFoldDB" id="A0A2C6Y732"/>
<dbReference type="PANTHER" id="PTHR32089">
    <property type="entry name" value="METHYL-ACCEPTING CHEMOTAXIS PROTEIN MCPB"/>
    <property type="match status" value="1"/>
</dbReference>
<dbReference type="Proteomes" id="UP000223527">
    <property type="component" value="Unassembled WGS sequence"/>
</dbReference>
<evidence type="ECO:0000259" key="7">
    <source>
        <dbReference type="PROSITE" id="PS50885"/>
    </source>
</evidence>
<evidence type="ECO:0000256" key="4">
    <source>
        <dbReference type="SAM" id="MobiDB-lite"/>
    </source>
</evidence>
<evidence type="ECO:0000313" key="8">
    <source>
        <dbReference type="EMBL" id="PHK96622.1"/>
    </source>
</evidence>
<evidence type="ECO:0000259" key="6">
    <source>
        <dbReference type="PROSITE" id="PS50111"/>
    </source>
</evidence>